<dbReference type="EMBL" id="CP045909">
    <property type="protein sequence ID" value="QQP32431.1"/>
    <property type="molecule type" value="Genomic_DNA"/>
</dbReference>
<evidence type="ECO:0000313" key="1">
    <source>
        <dbReference type="EMBL" id="QQP32431.1"/>
    </source>
</evidence>
<accession>A0A7T8GMS8</accession>
<evidence type="ECO:0000313" key="3">
    <source>
        <dbReference type="Proteomes" id="UP000595437"/>
    </source>
</evidence>
<name>A0A7T8GMS8_CALRO</name>
<organism evidence="2 3">
    <name type="scientific">Caligus rogercresseyi</name>
    <name type="common">Sea louse</name>
    <dbReference type="NCBI Taxonomy" id="217165"/>
    <lineage>
        <taxon>Eukaryota</taxon>
        <taxon>Metazoa</taxon>
        <taxon>Ecdysozoa</taxon>
        <taxon>Arthropoda</taxon>
        <taxon>Crustacea</taxon>
        <taxon>Multicrustacea</taxon>
        <taxon>Hexanauplia</taxon>
        <taxon>Copepoda</taxon>
        <taxon>Siphonostomatoida</taxon>
        <taxon>Caligidae</taxon>
        <taxon>Caligus</taxon>
    </lineage>
</organism>
<gene>
    <name evidence="2" type="ORF">FKW44_024415</name>
    <name evidence="1" type="ORF">FKW44_024740</name>
</gene>
<dbReference type="EMBL" id="CP045908">
    <property type="protein sequence ID" value="QQP33135.1"/>
    <property type="molecule type" value="Genomic_DNA"/>
</dbReference>
<reference evidence="3" key="1">
    <citation type="submission" date="2021-01" db="EMBL/GenBank/DDBJ databases">
        <title>Caligus Genome Assembly.</title>
        <authorList>
            <person name="Gallardo-Escarate C."/>
        </authorList>
    </citation>
    <scope>NUCLEOTIDE SEQUENCE [LARGE SCALE GENOMIC DNA]</scope>
</reference>
<keyword evidence="3" id="KW-1185">Reference proteome</keyword>
<proteinExistence type="predicted"/>
<dbReference type="Gene3D" id="1.10.10.1210">
    <property type="entry name" value="MAGE homology domain, winged helix WH2 motif"/>
    <property type="match status" value="1"/>
</dbReference>
<dbReference type="AlphaFoldDB" id="A0A7T8GMS8"/>
<dbReference type="InterPro" id="IPR041899">
    <property type="entry name" value="MAGE_WH2"/>
</dbReference>
<protein>
    <submittedName>
        <fullName evidence="2">Magelike</fullName>
    </submittedName>
</protein>
<evidence type="ECO:0000313" key="2">
    <source>
        <dbReference type="EMBL" id="QQP33135.1"/>
    </source>
</evidence>
<reference evidence="2" key="2">
    <citation type="journal article" name="Sci. Data">
        <title>Chromosome-scale genome assembly of the sea louse Caligus rogercresseyi by SMRT sequencing and Hi-C analysis.</title>
        <authorList>
            <person name="Gallardo-Escarate C."/>
            <person name="Valenzuela-Munoz V."/>
            <person name="Nunez-Acuna G."/>
            <person name="Valenzuela-Miranda D."/>
            <person name="Goncalves A.T."/>
            <person name="Escobar-Sepulveda H."/>
            <person name="Liachko I."/>
            <person name="Nelson B."/>
            <person name="Roberts S."/>
            <person name="Warren W."/>
        </authorList>
    </citation>
    <scope>NUCLEOTIDE SEQUENCE</scope>
    <source>
        <tissue evidence="2">Whole tissue</tissue>
    </source>
</reference>
<dbReference type="Proteomes" id="UP000595437">
    <property type="component" value="Chromosome 20"/>
</dbReference>
<dbReference type="OrthoDB" id="205198at2759"/>
<dbReference type="Proteomes" id="UP000595437">
    <property type="component" value="Chromosome 19"/>
</dbReference>
<sequence length="91" mass="10720">MHYLDINALPPREGDSATRHEYRWGERAEVEVRKSHVLSNICMMYGVPPSYFNEQRSRILEGEDERDKAILRDYEASLEDSKEDEEDEEEG</sequence>